<sequence>HRTKLSQFLDLEQSIRINKMSNITYTQNILKQVINEFHVIQKNNGQVSGKITVRDYVTALAWQKTHAAIGAINLD</sequence>
<dbReference type="Proteomes" id="UP000663868">
    <property type="component" value="Unassembled WGS sequence"/>
</dbReference>
<gene>
    <name evidence="1" type="ORF">KXQ929_LOCUS37308</name>
</gene>
<proteinExistence type="predicted"/>
<name>A0A819Y1G2_9BILA</name>
<protein>
    <submittedName>
        <fullName evidence="1">Uncharacterized protein</fullName>
    </submittedName>
</protein>
<feature type="non-terminal residue" evidence="1">
    <location>
        <position position="1"/>
    </location>
</feature>
<organism evidence="1 2">
    <name type="scientific">Adineta steineri</name>
    <dbReference type="NCBI Taxonomy" id="433720"/>
    <lineage>
        <taxon>Eukaryota</taxon>
        <taxon>Metazoa</taxon>
        <taxon>Spiralia</taxon>
        <taxon>Gnathifera</taxon>
        <taxon>Rotifera</taxon>
        <taxon>Eurotatoria</taxon>
        <taxon>Bdelloidea</taxon>
        <taxon>Adinetida</taxon>
        <taxon>Adinetidae</taxon>
        <taxon>Adineta</taxon>
    </lineage>
</organism>
<dbReference type="AlphaFoldDB" id="A0A819Y1G2"/>
<reference evidence="1" key="1">
    <citation type="submission" date="2021-02" db="EMBL/GenBank/DDBJ databases">
        <authorList>
            <person name="Nowell W R."/>
        </authorList>
    </citation>
    <scope>NUCLEOTIDE SEQUENCE</scope>
</reference>
<accession>A0A819Y1G2</accession>
<comment type="caution">
    <text evidence="1">The sequence shown here is derived from an EMBL/GenBank/DDBJ whole genome shotgun (WGS) entry which is preliminary data.</text>
</comment>
<evidence type="ECO:0000313" key="1">
    <source>
        <dbReference type="EMBL" id="CAF4151961.1"/>
    </source>
</evidence>
<dbReference type="EMBL" id="CAJOBB010006135">
    <property type="protein sequence ID" value="CAF4151961.1"/>
    <property type="molecule type" value="Genomic_DNA"/>
</dbReference>
<evidence type="ECO:0000313" key="2">
    <source>
        <dbReference type="Proteomes" id="UP000663868"/>
    </source>
</evidence>